<dbReference type="STRING" id="1077947.SAMN05216227_100747"/>
<evidence type="ECO:0000313" key="1">
    <source>
        <dbReference type="EMBL" id="SEN07984.1"/>
    </source>
</evidence>
<sequence length="125" mass="14016">MQRFEYQVVPAPKKGEKSKTAKTTADRFAVALTSLMNKMGADGWEYQRADTLPCEERVGFTGSKTAFQNMLIFRREIKADTATAPRSTPIFAPIPAELFTDPDPVETEVKEDLPTRAQLRASRAY</sequence>
<dbReference type="AlphaFoldDB" id="A0A1H8DMH5"/>
<keyword evidence="2" id="KW-1185">Reference proteome</keyword>
<protein>
    <recommendedName>
        <fullName evidence="3">DUF4177 domain-containing protein</fullName>
    </recommendedName>
</protein>
<proteinExistence type="predicted"/>
<dbReference type="OrthoDB" id="7658888at2"/>
<reference evidence="1 2" key="1">
    <citation type="submission" date="2016-10" db="EMBL/GenBank/DDBJ databases">
        <authorList>
            <person name="de Groot N.N."/>
        </authorList>
    </citation>
    <scope>NUCLEOTIDE SEQUENCE [LARGE SCALE GENOMIC DNA]</scope>
    <source>
        <strain evidence="1 2">CGMCC 1.10836</strain>
    </source>
</reference>
<evidence type="ECO:0008006" key="3">
    <source>
        <dbReference type="Google" id="ProtNLM"/>
    </source>
</evidence>
<accession>A0A1H8DMH5</accession>
<evidence type="ECO:0000313" key="2">
    <source>
        <dbReference type="Proteomes" id="UP000183002"/>
    </source>
</evidence>
<dbReference type="Proteomes" id="UP000183002">
    <property type="component" value="Unassembled WGS sequence"/>
</dbReference>
<dbReference type="EMBL" id="FOCO01000007">
    <property type="protein sequence ID" value="SEN07984.1"/>
    <property type="molecule type" value="Genomic_DNA"/>
</dbReference>
<gene>
    <name evidence="1" type="ORF">SAMN05216227_100747</name>
</gene>
<dbReference type="RefSeq" id="WP_050519048.1">
    <property type="nucleotide sequence ID" value="NZ_FOCO01000007.1"/>
</dbReference>
<organism evidence="1 2">
    <name type="scientific">Pseudorhodobacter antarcticus</name>
    <dbReference type="NCBI Taxonomy" id="1077947"/>
    <lineage>
        <taxon>Bacteria</taxon>
        <taxon>Pseudomonadati</taxon>
        <taxon>Pseudomonadota</taxon>
        <taxon>Alphaproteobacteria</taxon>
        <taxon>Rhodobacterales</taxon>
        <taxon>Paracoccaceae</taxon>
        <taxon>Pseudorhodobacter</taxon>
    </lineage>
</organism>
<name>A0A1H8DMH5_9RHOB</name>